<dbReference type="GO" id="GO:0008270">
    <property type="term" value="F:zinc ion binding"/>
    <property type="evidence" value="ECO:0007669"/>
    <property type="project" value="InterPro"/>
</dbReference>
<dbReference type="OrthoDB" id="129824at2759"/>
<feature type="domain" description="CCHC-type" evidence="2">
    <location>
        <begin position="71"/>
        <end position="84"/>
    </location>
</feature>
<organism evidence="3 4">
    <name type="scientific">Phytophthora fragariaefolia</name>
    <dbReference type="NCBI Taxonomy" id="1490495"/>
    <lineage>
        <taxon>Eukaryota</taxon>
        <taxon>Sar</taxon>
        <taxon>Stramenopiles</taxon>
        <taxon>Oomycota</taxon>
        <taxon>Peronosporomycetes</taxon>
        <taxon>Peronosporales</taxon>
        <taxon>Peronosporaceae</taxon>
        <taxon>Phytophthora</taxon>
    </lineage>
</organism>
<proteinExistence type="predicted"/>
<name>A0A9W7CV25_9STRA</name>
<evidence type="ECO:0000259" key="2">
    <source>
        <dbReference type="Pfam" id="PF00098"/>
    </source>
</evidence>
<accession>A0A9W7CV25</accession>
<dbReference type="InterPro" id="IPR001878">
    <property type="entry name" value="Znf_CCHC"/>
</dbReference>
<sequence>MMGKTERKMRVMMMAADEASGNEEAGDEPAPPVKRKREAYVRQVKAPERLTYPPPPRVASPTGRQPSEINPCYACGGAGHFAREFPDAEARARNDAYLVGRKIKPAPAENGDRA</sequence>
<dbReference type="AlphaFoldDB" id="A0A9W7CV25"/>
<evidence type="ECO:0000256" key="1">
    <source>
        <dbReference type="SAM" id="MobiDB-lite"/>
    </source>
</evidence>
<keyword evidence="4" id="KW-1185">Reference proteome</keyword>
<feature type="region of interest" description="Disordered" evidence="1">
    <location>
        <begin position="1"/>
        <end position="67"/>
    </location>
</feature>
<dbReference type="Pfam" id="PF00098">
    <property type="entry name" value="zf-CCHC"/>
    <property type="match status" value="1"/>
</dbReference>
<gene>
    <name evidence="3" type="ORF">Pfra01_001321000</name>
</gene>
<dbReference type="Proteomes" id="UP001165121">
    <property type="component" value="Unassembled WGS sequence"/>
</dbReference>
<protein>
    <submittedName>
        <fullName evidence="3">Unnamed protein product</fullName>
    </submittedName>
</protein>
<evidence type="ECO:0000313" key="3">
    <source>
        <dbReference type="EMBL" id="GMF41538.1"/>
    </source>
</evidence>
<dbReference type="EMBL" id="BSXT01001346">
    <property type="protein sequence ID" value="GMF41538.1"/>
    <property type="molecule type" value="Genomic_DNA"/>
</dbReference>
<reference evidence="3" key="1">
    <citation type="submission" date="2023-04" db="EMBL/GenBank/DDBJ databases">
        <title>Phytophthora fragariaefolia NBRC 109709.</title>
        <authorList>
            <person name="Ichikawa N."/>
            <person name="Sato H."/>
            <person name="Tonouchi N."/>
        </authorList>
    </citation>
    <scope>NUCLEOTIDE SEQUENCE</scope>
    <source>
        <strain evidence="3">NBRC 109709</strain>
    </source>
</reference>
<evidence type="ECO:0000313" key="4">
    <source>
        <dbReference type="Proteomes" id="UP001165121"/>
    </source>
</evidence>
<comment type="caution">
    <text evidence="3">The sequence shown here is derived from an EMBL/GenBank/DDBJ whole genome shotgun (WGS) entry which is preliminary data.</text>
</comment>
<dbReference type="GO" id="GO:0003676">
    <property type="term" value="F:nucleic acid binding"/>
    <property type="evidence" value="ECO:0007669"/>
    <property type="project" value="InterPro"/>
</dbReference>